<evidence type="ECO:0000259" key="7">
    <source>
        <dbReference type="Pfam" id="PF00892"/>
    </source>
</evidence>
<feature type="transmembrane region" description="Helical" evidence="6">
    <location>
        <begin position="270"/>
        <end position="289"/>
    </location>
</feature>
<feature type="transmembrane region" description="Helical" evidence="6">
    <location>
        <begin position="7"/>
        <end position="27"/>
    </location>
</feature>
<dbReference type="Proteomes" id="UP000290289">
    <property type="component" value="Chromosome 6"/>
</dbReference>
<dbReference type="STRING" id="3750.A0A498JPU6"/>
<feature type="transmembrane region" description="Helical" evidence="6">
    <location>
        <begin position="207"/>
        <end position="231"/>
    </location>
</feature>
<dbReference type="AlphaFoldDB" id="A0A498JPU6"/>
<gene>
    <name evidence="8" type="ORF">DVH24_008393</name>
</gene>
<name>A0A498JPU6_MALDO</name>
<feature type="transmembrane region" description="Helical" evidence="6">
    <location>
        <begin position="67"/>
        <end position="86"/>
    </location>
</feature>
<feature type="domain" description="EamA" evidence="7">
    <location>
        <begin position="171"/>
        <end position="287"/>
    </location>
</feature>
<evidence type="ECO:0000256" key="3">
    <source>
        <dbReference type="ARBA" id="ARBA00022692"/>
    </source>
</evidence>
<evidence type="ECO:0000313" key="9">
    <source>
        <dbReference type="Proteomes" id="UP000290289"/>
    </source>
</evidence>
<comment type="caution">
    <text evidence="8">The sequence shown here is derived from an EMBL/GenBank/DDBJ whole genome shotgun (WGS) entry which is preliminary data.</text>
</comment>
<evidence type="ECO:0000313" key="8">
    <source>
        <dbReference type="EMBL" id="RXH95893.1"/>
    </source>
</evidence>
<keyword evidence="4 6" id="KW-1133">Transmembrane helix</keyword>
<evidence type="ECO:0000256" key="1">
    <source>
        <dbReference type="ARBA" id="ARBA00004141"/>
    </source>
</evidence>
<dbReference type="GO" id="GO:0016020">
    <property type="term" value="C:membrane"/>
    <property type="evidence" value="ECO:0007669"/>
    <property type="project" value="UniProtKB-SubCell"/>
</dbReference>
<accession>A0A498JPU6</accession>
<feature type="transmembrane region" description="Helical" evidence="6">
    <location>
        <begin position="92"/>
        <end position="116"/>
    </location>
</feature>
<organism evidence="8 9">
    <name type="scientific">Malus domestica</name>
    <name type="common">Apple</name>
    <name type="synonym">Pyrus malus</name>
    <dbReference type="NCBI Taxonomy" id="3750"/>
    <lineage>
        <taxon>Eukaryota</taxon>
        <taxon>Viridiplantae</taxon>
        <taxon>Streptophyta</taxon>
        <taxon>Embryophyta</taxon>
        <taxon>Tracheophyta</taxon>
        <taxon>Spermatophyta</taxon>
        <taxon>Magnoliopsida</taxon>
        <taxon>eudicotyledons</taxon>
        <taxon>Gunneridae</taxon>
        <taxon>Pentapetalae</taxon>
        <taxon>rosids</taxon>
        <taxon>fabids</taxon>
        <taxon>Rosales</taxon>
        <taxon>Rosaceae</taxon>
        <taxon>Amygdaloideae</taxon>
        <taxon>Maleae</taxon>
        <taxon>Malus</taxon>
    </lineage>
</organism>
<feature type="transmembrane region" description="Helical" evidence="6">
    <location>
        <begin position="243"/>
        <end position="263"/>
    </location>
</feature>
<evidence type="ECO:0000256" key="2">
    <source>
        <dbReference type="ARBA" id="ARBA00007635"/>
    </source>
</evidence>
<keyword evidence="3 6" id="KW-0812">Transmembrane</keyword>
<dbReference type="InterPro" id="IPR030184">
    <property type="entry name" value="WAT1-related"/>
</dbReference>
<dbReference type="InterPro" id="IPR037185">
    <property type="entry name" value="EmrE-like"/>
</dbReference>
<evidence type="ECO:0000256" key="6">
    <source>
        <dbReference type="RuleBase" id="RU363077"/>
    </source>
</evidence>
<dbReference type="EMBL" id="RDQH01000332">
    <property type="protein sequence ID" value="RXH95893.1"/>
    <property type="molecule type" value="Genomic_DNA"/>
</dbReference>
<sequence>MEGCTHLAMVLVQLIYAGSYILIKLSLHDGLNQIVIIVYRHVLGMVLIGPFACVLERKQRPSLSFSVAANIFLLALLGPTIFMNVYCAGLAYTTATVATALGNVIPALTFLMAVLLGSARGQAKVAGTVFCICGSLILIFWKGGYPLKSVEKPLINAFLAPQGVVSKVYPAPLSLTTIMCFFASLQSSFLALFLARNPSSWRLEWNVQLLTIVYFIIVFFYGVLTTALVYYLQAWCISHKGPVSAAMFTPLPVVIVAVFSAIAFTEQLHLGSLIGALLIIVGLYCVLWGKRKDGLVAEHTEIEKVTVDDNKVVEIYMNEISQSILFLTEKHDHGDMLFFFRGQILTNR</sequence>
<dbReference type="GO" id="GO:0022857">
    <property type="term" value="F:transmembrane transporter activity"/>
    <property type="evidence" value="ECO:0007669"/>
    <property type="project" value="InterPro"/>
</dbReference>
<feature type="domain" description="EamA" evidence="7">
    <location>
        <begin position="7"/>
        <end position="139"/>
    </location>
</feature>
<feature type="transmembrane region" description="Helical" evidence="6">
    <location>
        <begin position="173"/>
        <end position="195"/>
    </location>
</feature>
<dbReference type="PANTHER" id="PTHR31218">
    <property type="entry name" value="WAT1-RELATED PROTEIN"/>
    <property type="match status" value="1"/>
</dbReference>
<keyword evidence="5 6" id="KW-0472">Membrane</keyword>
<keyword evidence="9" id="KW-1185">Reference proteome</keyword>
<comment type="similarity">
    <text evidence="2 6">Belongs to the drug/metabolite transporter (DMT) superfamily. Plant drug/metabolite exporter (P-DME) (TC 2.A.7.4) family.</text>
</comment>
<comment type="subcellular location">
    <subcellularLocation>
        <location evidence="1 6">Membrane</location>
        <topology evidence="1 6">Multi-pass membrane protein</topology>
    </subcellularLocation>
</comment>
<dbReference type="SUPFAM" id="SSF103481">
    <property type="entry name" value="Multidrug resistance efflux transporter EmrE"/>
    <property type="match status" value="2"/>
</dbReference>
<feature type="transmembrane region" description="Helical" evidence="6">
    <location>
        <begin position="33"/>
        <end position="55"/>
    </location>
</feature>
<proteinExistence type="inferred from homology"/>
<evidence type="ECO:0000256" key="4">
    <source>
        <dbReference type="ARBA" id="ARBA00022989"/>
    </source>
</evidence>
<protein>
    <recommendedName>
        <fullName evidence="6">WAT1-related protein</fullName>
    </recommendedName>
</protein>
<reference evidence="8 9" key="1">
    <citation type="submission" date="2018-10" db="EMBL/GenBank/DDBJ databases">
        <title>A high-quality apple genome assembly.</title>
        <authorList>
            <person name="Hu J."/>
        </authorList>
    </citation>
    <scope>NUCLEOTIDE SEQUENCE [LARGE SCALE GENOMIC DNA]</scope>
    <source>
        <strain evidence="9">cv. HFTH1</strain>
        <tissue evidence="8">Young leaf</tissue>
    </source>
</reference>
<evidence type="ECO:0000256" key="5">
    <source>
        <dbReference type="ARBA" id="ARBA00023136"/>
    </source>
</evidence>
<dbReference type="Pfam" id="PF00892">
    <property type="entry name" value="EamA"/>
    <property type="match status" value="2"/>
</dbReference>
<dbReference type="InterPro" id="IPR000620">
    <property type="entry name" value="EamA_dom"/>
</dbReference>